<evidence type="ECO:0000256" key="10">
    <source>
        <dbReference type="PROSITE-ProRule" id="PRU00959"/>
    </source>
</evidence>
<dbReference type="PROSITE" id="PS00092">
    <property type="entry name" value="N6_MTASE"/>
    <property type="match status" value="2"/>
</dbReference>
<dbReference type="Gramene" id="OMERI02G20220.1">
    <property type="protein sequence ID" value="OMERI02G20220.1"/>
    <property type="gene ID" value="OMERI02G20220"/>
</dbReference>
<dbReference type="EC" id="2.1.1.214" evidence="9"/>
<dbReference type="PANTHER" id="PTHR13370:SF3">
    <property type="entry name" value="TRNA (GUANINE(10)-N2)-METHYLTRANSFERASE HOMOLOG"/>
    <property type="match status" value="1"/>
</dbReference>
<dbReference type="Proteomes" id="UP000008021">
    <property type="component" value="Chromosome 2"/>
</dbReference>
<dbReference type="InterPro" id="IPR002052">
    <property type="entry name" value="DNA_methylase_N6_adenine_CS"/>
</dbReference>
<evidence type="ECO:0000256" key="8">
    <source>
        <dbReference type="ARBA" id="ARBA00022884"/>
    </source>
</evidence>
<dbReference type="HOGENOM" id="CLU_282610_0_0_1"/>
<dbReference type="GO" id="GO:0160102">
    <property type="term" value="F:tRNA (guanine(10)-N2)-methyltransferase activity"/>
    <property type="evidence" value="ECO:0007669"/>
    <property type="project" value="UniProtKB-EC"/>
</dbReference>
<name>A0A0E0CLY8_9ORYZ</name>
<reference evidence="13" key="1">
    <citation type="submission" date="2015-04" db="UniProtKB">
        <authorList>
            <consortium name="EnsemblPlants"/>
        </authorList>
    </citation>
    <scope>IDENTIFICATION</scope>
</reference>
<dbReference type="InterPro" id="IPR013144">
    <property type="entry name" value="CRA_dom"/>
</dbReference>
<dbReference type="GO" id="GO:0008033">
    <property type="term" value="P:tRNA processing"/>
    <property type="evidence" value="ECO:0007669"/>
    <property type="project" value="UniProtKB-UniRule"/>
</dbReference>
<feature type="domain" description="CTLH" evidence="12">
    <location>
        <begin position="479"/>
        <end position="504"/>
    </location>
</feature>
<evidence type="ECO:0000256" key="11">
    <source>
        <dbReference type="SAM" id="MobiDB-lite"/>
    </source>
</evidence>
<dbReference type="eggNOG" id="KOG2671">
    <property type="taxonomic scope" value="Eukaryota"/>
</dbReference>
<evidence type="ECO:0000256" key="7">
    <source>
        <dbReference type="ARBA" id="ARBA00022694"/>
    </source>
</evidence>
<evidence type="ECO:0000256" key="9">
    <source>
        <dbReference type="ARBA" id="ARBA00066937"/>
    </source>
</evidence>
<dbReference type="STRING" id="40149.A0A0E0CLY8"/>
<dbReference type="Pfam" id="PF01170">
    <property type="entry name" value="UPF0020"/>
    <property type="match status" value="2"/>
</dbReference>
<dbReference type="PROSITE" id="PS51627">
    <property type="entry name" value="SAM_MT_TRM11"/>
    <property type="match status" value="2"/>
</dbReference>
<dbReference type="GO" id="GO:0032259">
    <property type="term" value="P:methylation"/>
    <property type="evidence" value="ECO:0007669"/>
    <property type="project" value="UniProtKB-UniRule"/>
</dbReference>
<dbReference type="EnsemblPlants" id="OMERI02G20220.1">
    <property type="protein sequence ID" value="OMERI02G20220.1"/>
    <property type="gene ID" value="OMERI02G20220"/>
</dbReference>
<dbReference type="GO" id="GO:0000049">
    <property type="term" value="F:tRNA binding"/>
    <property type="evidence" value="ECO:0007669"/>
    <property type="project" value="UniProtKB-UniRule"/>
</dbReference>
<dbReference type="AlphaFoldDB" id="A0A0E0CLY8"/>
<keyword evidence="7 10" id="KW-0819">tRNA processing</keyword>
<keyword evidence="8 10" id="KW-0694">RNA-binding</keyword>
<dbReference type="InterPro" id="IPR024964">
    <property type="entry name" value="CTLH/CRA"/>
</dbReference>
<accession>A0A0E0CLY8</accession>
<keyword evidence="6 10" id="KW-0949">S-adenosyl-L-methionine</keyword>
<keyword evidence="5 10" id="KW-0808">Transferase</keyword>
<dbReference type="PANTHER" id="PTHR13370">
    <property type="entry name" value="RNA METHYLASE-RELATED"/>
    <property type="match status" value="1"/>
</dbReference>
<keyword evidence="2" id="KW-0963">Cytoplasm</keyword>
<dbReference type="PROSITE" id="PS50897">
    <property type="entry name" value="CTLH"/>
    <property type="match status" value="1"/>
</dbReference>
<dbReference type="InterPro" id="IPR016691">
    <property type="entry name" value="TRMT11"/>
</dbReference>
<evidence type="ECO:0000259" key="12">
    <source>
        <dbReference type="PROSITE" id="PS50897"/>
    </source>
</evidence>
<feature type="compositionally biased region" description="Low complexity" evidence="11">
    <location>
        <begin position="1081"/>
        <end position="1090"/>
    </location>
</feature>
<dbReference type="GO" id="GO:0005737">
    <property type="term" value="C:cytoplasm"/>
    <property type="evidence" value="ECO:0007669"/>
    <property type="project" value="UniProtKB-SubCell"/>
</dbReference>
<proteinExistence type="inferred from homology"/>
<dbReference type="eggNOG" id="KOG1477">
    <property type="taxonomic scope" value="Eukaryota"/>
</dbReference>
<comment type="similarity">
    <text evidence="10">Belongs to the class I-like SAM-binding methyltransferase superfamily. TRM11 methyltransferase family.</text>
</comment>
<dbReference type="InterPro" id="IPR006595">
    <property type="entry name" value="CTLH_C"/>
</dbReference>
<evidence type="ECO:0000256" key="5">
    <source>
        <dbReference type="ARBA" id="ARBA00022679"/>
    </source>
</evidence>
<keyword evidence="4 10" id="KW-0489">Methyltransferase</keyword>
<keyword evidence="14" id="KW-1185">Reference proteome</keyword>
<dbReference type="Gene3D" id="3.40.50.150">
    <property type="entry name" value="Vaccinia Virus protein VP39"/>
    <property type="match status" value="2"/>
</dbReference>
<dbReference type="GO" id="GO:0043527">
    <property type="term" value="C:tRNA methyltransferase complex"/>
    <property type="evidence" value="ECO:0007669"/>
    <property type="project" value="UniProtKB-ARBA"/>
</dbReference>
<evidence type="ECO:0000256" key="4">
    <source>
        <dbReference type="ARBA" id="ARBA00022603"/>
    </source>
</evidence>
<dbReference type="SUPFAM" id="SSF53335">
    <property type="entry name" value="S-adenosyl-L-methionine-dependent methyltransferases"/>
    <property type="match status" value="2"/>
</dbReference>
<dbReference type="InterPro" id="IPR059073">
    <property type="entry name" value="TRMT11_N"/>
</dbReference>
<protein>
    <recommendedName>
        <fullName evidence="9">tRNA (guanine(10)-N(2))-methyltransferase</fullName>
        <ecNumber evidence="9">2.1.1.214</ecNumber>
    </recommendedName>
</protein>
<evidence type="ECO:0000313" key="13">
    <source>
        <dbReference type="EnsemblPlants" id="OMERI02G20220.1"/>
    </source>
</evidence>
<evidence type="ECO:0000313" key="14">
    <source>
        <dbReference type="Proteomes" id="UP000008021"/>
    </source>
</evidence>
<comment type="subcellular location">
    <subcellularLocation>
        <location evidence="1">Cytoplasm</location>
    </subcellularLocation>
</comment>
<feature type="region of interest" description="Disordered" evidence="11">
    <location>
        <begin position="1081"/>
        <end position="1105"/>
    </location>
</feature>
<dbReference type="Pfam" id="PF10607">
    <property type="entry name" value="CTLH"/>
    <property type="match status" value="1"/>
</dbReference>
<sequence length="1105" mass="124589">MWYLCVFYHRLLDYRRPEVQSLAELFGGPGAGDAVEWRMPENHHVDSPFHLVRLPGDERLAAQIANRSLLVKGIYELWGQGTTYEELERAVMAYPEERKLPYLTPESTFKIVVDSFGKVISFQEQNDIMKSLTYIPFKGRVNLKKPDHKFFVMETDDYGCNNGLPPVAQRTVFFGREVGAADRHLLPTYQLKSRKYIGPTAMDAEMAFLMANQGLARPGKLVYDPFVGTGSILVAAAHFGAMTMGADIDIRVVRDGRGPDCNIWSNFEQYKLPEPLCVLRADNNVPPWRPGLKEVFDAIICDPPYGVRAGGRKSGGRKLIKGTVAPYTVPEEKRDSHIPSTAPYSLAECVHDLLHLAARMLVMGGRLVFFFPVVREDGVANPAKYPEHSCFRLLASCEQILSMRYSRVLLTMVKVGPYTEEVEKAAEERRREFRENHHKWMEEGNLHSAVFSPADQAAAAAGKPAIDRDSKPKYRGKYDETSVICFLLHSQRFIEFIRAGQLEDAVKYARSNLANFLTHKAFDGLLKESVALLAYEKPAESCIGYLLDSPQREFVADAVNAAVLSTNPNMKDPESCLYSCLEKLLRQLTVCSFERRAFNGDQGDAFLLHKEVQSCDRSRATRRAEKMWYLCVFYHRLLDYRRPEVQSLAELFGGPGAGDAVEWRMPENHHVDSPFHLVRLPGDERLAAQIANRSLLVKGIYELWGQGTTYEELERAVMAYPEERKLPYLTPESTFKIVVDSFGKVISFQEQNDIMKSLTYIPFKGRVNLKKPDHKFFVMETDDYGCNNGLPPVAQRTVFFGREVGAADRHLLPTYQLKSRKYIGPTAMDAEMAFLMANQGLARPGKLVYDPFVGTGSILVAAAHFGAMTMGADIDIRVVRDGRGPDCNIWSNFEQYKLPEPLCVLRADNNVPPWRPGLKEVFDAIICDPPYGVRAGGRKSGGRKLIKGTVAPYTVPEEKRDSHIPSTAPYSLAECVHDLLHLAARMLVMGGRLVFFFPVVREDGVANPAKYPEHSCFRLLASCEQILSMRYSRVLLTMVKVGPYTEEVEKAAEERRREFRENHHKWMEEGNLHSAVFSPADQAAAAAGKPAIDRDSKPKYRGKYV</sequence>
<dbReference type="InterPro" id="IPR029063">
    <property type="entry name" value="SAM-dependent_MTases_sf"/>
</dbReference>
<evidence type="ECO:0000256" key="6">
    <source>
        <dbReference type="ARBA" id="ARBA00022691"/>
    </source>
</evidence>
<dbReference type="SMART" id="SM00757">
    <property type="entry name" value="CRA"/>
    <property type="match status" value="1"/>
</dbReference>
<dbReference type="InterPro" id="IPR000241">
    <property type="entry name" value="RlmKL-like_Mtase"/>
</dbReference>
<dbReference type="Pfam" id="PF25904">
    <property type="entry name" value="Tmrp11_N"/>
    <property type="match status" value="2"/>
</dbReference>
<evidence type="ECO:0000256" key="2">
    <source>
        <dbReference type="ARBA" id="ARBA00022490"/>
    </source>
</evidence>
<dbReference type="FunFam" id="3.40.50.150:FF:000213">
    <property type="entry name" value="Methyltransferases,nucleic acid binding"/>
    <property type="match status" value="2"/>
</dbReference>
<evidence type="ECO:0000256" key="1">
    <source>
        <dbReference type="ARBA" id="ARBA00004496"/>
    </source>
</evidence>
<keyword evidence="3 10" id="KW-0820">tRNA-binding</keyword>
<organism evidence="13">
    <name type="scientific">Oryza meridionalis</name>
    <dbReference type="NCBI Taxonomy" id="40149"/>
    <lineage>
        <taxon>Eukaryota</taxon>
        <taxon>Viridiplantae</taxon>
        <taxon>Streptophyta</taxon>
        <taxon>Embryophyta</taxon>
        <taxon>Tracheophyta</taxon>
        <taxon>Spermatophyta</taxon>
        <taxon>Magnoliopsida</taxon>
        <taxon>Liliopsida</taxon>
        <taxon>Poales</taxon>
        <taxon>Poaceae</taxon>
        <taxon>BOP clade</taxon>
        <taxon>Oryzoideae</taxon>
        <taxon>Oryzeae</taxon>
        <taxon>Oryzinae</taxon>
        <taxon>Oryza</taxon>
    </lineage>
</organism>
<reference evidence="13" key="2">
    <citation type="submission" date="2018-05" db="EMBL/GenBank/DDBJ databases">
        <title>OmerRS3 (Oryza meridionalis Reference Sequence Version 3).</title>
        <authorList>
            <person name="Zhang J."/>
            <person name="Kudrna D."/>
            <person name="Lee S."/>
            <person name="Talag J."/>
            <person name="Welchert J."/>
            <person name="Wing R.A."/>
        </authorList>
    </citation>
    <scope>NUCLEOTIDE SEQUENCE [LARGE SCALE GENOMIC DNA]</scope>
    <source>
        <strain evidence="13">cv. OR44</strain>
    </source>
</reference>
<evidence type="ECO:0000256" key="3">
    <source>
        <dbReference type="ARBA" id="ARBA00022555"/>
    </source>
</evidence>